<comment type="caution">
    <text evidence="2">The sequence shown here is derived from an EMBL/GenBank/DDBJ whole genome shotgun (WGS) entry which is preliminary data.</text>
</comment>
<dbReference type="InterPro" id="IPR050934">
    <property type="entry name" value="ITIH"/>
</dbReference>
<dbReference type="EMBL" id="CAXITT010000003">
    <property type="protein sequence ID" value="CAL1526290.1"/>
    <property type="molecule type" value="Genomic_DNA"/>
</dbReference>
<evidence type="ECO:0000313" key="3">
    <source>
        <dbReference type="Proteomes" id="UP001497497"/>
    </source>
</evidence>
<sequence>SSDVQKWQKNPVFATADQISAADKFVLKMFDFGMTNINLALITALNELKTHYSKKRASMVFFLTDGEPTEGERNCEKIAINVREANGKEAAIFSLAFGEGANYQSLQTISAQNSGFARKIYEASDAALQVASLYQEISAVVMKDISISFLPSSVDEFTLTENKFPTIFNGSEVVVCGQVLDKAREFQLSIKGVQQSGEVNLVLETDDISNLILNPEDPLFSGPRNFAGIVEKMWAYLTIKQLLREKDKNLSDEKVEELDKKILDMSLKYKFVTPLTAMVVTKP</sequence>
<dbReference type="PANTHER" id="PTHR10338">
    <property type="entry name" value="INTER-ALPHA-TRYPSIN INHIBITOR HEAVY CHAIN FAMILY MEMBER"/>
    <property type="match status" value="1"/>
</dbReference>
<dbReference type="PROSITE" id="PS50234">
    <property type="entry name" value="VWFA"/>
    <property type="match status" value="1"/>
</dbReference>
<reference evidence="2 3" key="1">
    <citation type="submission" date="2024-04" db="EMBL/GenBank/DDBJ databases">
        <authorList>
            <consortium name="Genoscope - CEA"/>
            <person name="William W."/>
        </authorList>
    </citation>
    <scope>NUCLEOTIDE SEQUENCE [LARGE SCALE GENOMIC DNA]</scope>
</reference>
<dbReference type="Pfam" id="PF00092">
    <property type="entry name" value="VWA"/>
    <property type="match status" value="1"/>
</dbReference>
<evidence type="ECO:0000259" key="1">
    <source>
        <dbReference type="PROSITE" id="PS50234"/>
    </source>
</evidence>
<feature type="non-terminal residue" evidence="2">
    <location>
        <position position="283"/>
    </location>
</feature>
<dbReference type="SUPFAM" id="SSF53300">
    <property type="entry name" value="vWA-like"/>
    <property type="match status" value="1"/>
</dbReference>
<name>A0AAV2GXY1_LYMST</name>
<feature type="non-terminal residue" evidence="2">
    <location>
        <position position="1"/>
    </location>
</feature>
<dbReference type="Gene3D" id="3.40.50.410">
    <property type="entry name" value="von Willebrand factor, type A domain"/>
    <property type="match status" value="1"/>
</dbReference>
<keyword evidence="3" id="KW-1185">Reference proteome</keyword>
<evidence type="ECO:0000313" key="2">
    <source>
        <dbReference type="EMBL" id="CAL1526290.1"/>
    </source>
</evidence>
<dbReference type="PANTHER" id="PTHR10338:SF108">
    <property type="entry name" value="INTER-ALPHA-TRYPSIN INHIBITOR HEAVY CHAIN H4-LIKE PROTEIN"/>
    <property type="match status" value="1"/>
</dbReference>
<dbReference type="InterPro" id="IPR002035">
    <property type="entry name" value="VWF_A"/>
</dbReference>
<dbReference type="InterPro" id="IPR036465">
    <property type="entry name" value="vWFA_dom_sf"/>
</dbReference>
<gene>
    <name evidence="2" type="ORF">GSLYS_00000467001</name>
</gene>
<organism evidence="2 3">
    <name type="scientific">Lymnaea stagnalis</name>
    <name type="common">Great pond snail</name>
    <name type="synonym">Helix stagnalis</name>
    <dbReference type="NCBI Taxonomy" id="6523"/>
    <lineage>
        <taxon>Eukaryota</taxon>
        <taxon>Metazoa</taxon>
        <taxon>Spiralia</taxon>
        <taxon>Lophotrochozoa</taxon>
        <taxon>Mollusca</taxon>
        <taxon>Gastropoda</taxon>
        <taxon>Heterobranchia</taxon>
        <taxon>Euthyneura</taxon>
        <taxon>Panpulmonata</taxon>
        <taxon>Hygrophila</taxon>
        <taxon>Lymnaeoidea</taxon>
        <taxon>Lymnaeidae</taxon>
        <taxon>Lymnaea</taxon>
    </lineage>
</organism>
<protein>
    <recommendedName>
        <fullName evidence="1">VWFA domain-containing protein</fullName>
    </recommendedName>
</protein>
<dbReference type="AlphaFoldDB" id="A0AAV2GXY1"/>
<dbReference type="Proteomes" id="UP001497497">
    <property type="component" value="Unassembled WGS sequence"/>
</dbReference>
<feature type="domain" description="VWFA" evidence="1">
    <location>
        <begin position="33"/>
        <end position="137"/>
    </location>
</feature>
<proteinExistence type="predicted"/>
<accession>A0AAV2GXY1</accession>